<keyword evidence="3" id="KW-1185">Reference proteome</keyword>
<evidence type="ECO:0000313" key="2">
    <source>
        <dbReference type="EMBL" id="QCT72178.1"/>
    </source>
</evidence>
<dbReference type="Pfam" id="PF12952">
    <property type="entry name" value="DUF3841"/>
    <property type="match status" value="1"/>
</dbReference>
<gene>
    <name evidence="2" type="ORF">CPZ25_012880</name>
</gene>
<proteinExistence type="predicted"/>
<dbReference type="Proteomes" id="UP000218387">
    <property type="component" value="Chromosome"/>
</dbReference>
<protein>
    <submittedName>
        <fullName evidence="2">DUF3841 domain-containing protein</fullName>
    </submittedName>
</protein>
<evidence type="ECO:0000313" key="3">
    <source>
        <dbReference type="Proteomes" id="UP000218387"/>
    </source>
</evidence>
<dbReference type="RefSeq" id="WP_096918765.1">
    <property type="nucleotide sequence ID" value="NZ_CP029487.1"/>
</dbReference>
<organism evidence="2 3">
    <name type="scientific">Eubacterium maltosivorans</name>
    <dbReference type="NCBI Taxonomy" id="2041044"/>
    <lineage>
        <taxon>Bacteria</taxon>
        <taxon>Bacillati</taxon>
        <taxon>Bacillota</taxon>
        <taxon>Clostridia</taxon>
        <taxon>Eubacteriales</taxon>
        <taxon>Eubacteriaceae</taxon>
        <taxon>Eubacterium</taxon>
    </lineage>
</organism>
<dbReference type="InterPro" id="IPR024211">
    <property type="entry name" value="DUF3841"/>
</dbReference>
<evidence type="ECO:0000256" key="1">
    <source>
        <dbReference type="SAM" id="MobiDB-lite"/>
    </source>
</evidence>
<name>A0A4P9C983_EUBML</name>
<sequence length="722" mass="85134">MKIKLWTIQHEKAYHKFIQTGIWRADPSYSIFDEEFRDAYDWLASQMDMRIGSRPEGVKYPMWAWYQWEGERKRCDLRCGGYAKRGTQMVQVAFEIDDSQVVLSDFDGWHFVLSNSYLAVDEQDFNSFYEKLESGGFTHCDIINFEKKDALLEKCRDKIRMSWDRIFDLDRYTLDWDCPPAQKSIQATFWELRKEQIKKVEFFFCKVMKGDGDVMPTNKQIHEFAVKYLNKYCKNTTSDHEVEEGFAEECFALNFVVDCGRSFTAAYPEANVFCDYAHLEYIIDDVTDVQLLGSAIFSEWRYITHWSVGESLLSNMHRPWFIIAFSRLAALTFEDKTELDMLREPVQKIRIVTNNIWRCPEPEDEVEQYLTMTADGYAWFSGFKYGKGFGKFECIRMQQVYLEKAKINQIFSVLFNYFTEVFDDILIKDIGSWEMTMTNTEGREFFFKSSLCVDYKAEGLYLSEMLRDALKIKDLFVFDGNKNWDKIERIAVNYHRITKSNPKGLQDENSHTETEDYTEQLTIDRESESIEHTQRINSEYAVSHKYQIKKAVLDFLDYFDSDTLFESIEGNPADAVEDPNESREYTITIDFRKKARRIIRGSYDKNGLPEDWPEFIEELSWVMRHYDFGEIFRPSVYYKEKRRASDYIFCSVAFADGGKTYYYLTEDDTIEIGDWVVVPAGKEDHTAIVEVVEIEYFSKDAAPFPIGKTKHIMKKCDEEDLD</sequence>
<dbReference type="AlphaFoldDB" id="A0A4P9C983"/>
<feature type="region of interest" description="Disordered" evidence="1">
    <location>
        <begin position="501"/>
        <end position="520"/>
    </location>
</feature>
<dbReference type="EMBL" id="CP029487">
    <property type="protein sequence ID" value="QCT72178.1"/>
    <property type="molecule type" value="Genomic_DNA"/>
</dbReference>
<feature type="compositionally biased region" description="Basic and acidic residues" evidence="1">
    <location>
        <begin position="505"/>
        <end position="514"/>
    </location>
</feature>
<reference evidence="2 3" key="1">
    <citation type="submission" date="2018-05" db="EMBL/GenBank/DDBJ databases">
        <title>Genome comparison of Eubacterium sp.</title>
        <authorList>
            <person name="Feng Y."/>
            <person name="Sanchez-Andrea I."/>
            <person name="Stams A.J.M."/>
            <person name="De Vos W.M."/>
        </authorList>
    </citation>
    <scope>NUCLEOTIDE SEQUENCE [LARGE SCALE GENOMIC DNA]</scope>
    <source>
        <strain evidence="2 3">YI</strain>
    </source>
</reference>
<accession>A0A4P9C983</accession>
<dbReference type="KEGG" id="emt:CPZ25_012880"/>